<dbReference type="AlphaFoldDB" id="A0A0G9MS34"/>
<gene>
    <name evidence="1" type="ORF">AAW01_06390</name>
</gene>
<dbReference type="OrthoDB" id="7427399at2"/>
<accession>A0A0G9MS34</accession>
<name>A0A0G9MS34_9SPHN</name>
<proteinExistence type="predicted"/>
<sequence length="379" mass="40210">MTDTARQRGWPLFSLALLLGGWILLRAALWEAPFDRPLPLAFADLTVQAPAQPVPRLANIAAGQAETPIEAQPPASIVPGIYPHTPLERPDFERRFDLSVPAQTAPARGGMRQARMMLAHAALLQRGYREGAQPVPYRQDARPIAGNVAFAPAAAERFANETREKRWGFDAWALWRDDTTTPVTSGRPSYGRSQAGAVLRYHLAPGSGHAPLAYARFTRALQGGSETEGALGLSARPLPSVPVRLAAEARVSETDAGTELRGAAYAVTELPRVTLPAGFEGEAYLQGGYVSGAFATAFADGQARITRPVAISDDFRLEAGAGAWGGAQEDAYRVDVGPTAGATISIGQARARISADYRFRVAGDAEPASGPTLTVSAGF</sequence>
<organism evidence="1 2">
    <name type="scientific">Aurantiacibacter gangjinensis</name>
    <dbReference type="NCBI Taxonomy" id="502682"/>
    <lineage>
        <taxon>Bacteria</taxon>
        <taxon>Pseudomonadati</taxon>
        <taxon>Pseudomonadota</taxon>
        <taxon>Alphaproteobacteria</taxon>
        <taxon>Sphingomonadales</taxon>
        <taxon>Erythrobacteraceae</taxon>
        <taxon>Aurantiacibacter</taxon>
    </lineage>
</organism>
<dbReference type="RefSeq" id="WP_047006373.1">
    <property type="nucleotide sequence ID" value="NZ_CP018097.1"/>
</dbReference>
<dbReference type="KEGG" id="egn:BMF35_a0281"/>
<evidence type="ECO:0000313" key="2">
    <source>
        <dbReference type="Proteomes" id="UP000053070"/>
    </source>
</evidence>
<keyword evidence="2" id="KW-1185">Reference proteome</keyword>
<dbReference type="EMBL" id="LBHC01000001">
    <property type="protein sequence ID" value="KLE33525.1"/>
    <property type="molecule type" value="Genomic_DNA"/>
</dbReference>
<reference evidence="1 2" key="1">
    <citation type="submission" date="2015-04" db="EMBL/GenBank/DDBJ databases">
        <title>The draft genome sequence of Erythrobacr gangjinensis K7-2.</title>
        <authorList>
            <person name="Zhuang L."/>
            <person name="Liu Y."/>
            <person name="Shao Z."/>
        </authorList>
    </citation>
    <scope>NUCLEOTIDE SEQUENCE [LARGE SCALE GENOMIC DNA]</scope>
    <source>
        <strain evidence="1 2">K7-2</strain>
    </source>
</reference>
<evidence type="ECO:0000313" key="1">
    <source>
        <dbReference type="EMBL" id="KLE33525.1"/>
    </source>
</evidence>
<dbReference type="Proteomes" id="UP000053070">
    <property type="component" value="Unassembled WGS sequence"/>
</dbReference>
<dbReference type="STRING" id="502682.BMF35_a0281"/>
<comment type="caution">
    <text evidence="1">The sequence shown here is derived from an EMBL/GenBank/DDBJ whole genome shotgun (WGS) entry which is preliminary data.</text>
</comment>
<protein>
    <submittedName>
        <fullName evidence="1">Uncharacterized protein</fullName>
    </submittedName>
</protein>
<dbReference type="PATRIC" id="fig|502682.8.peg.1305"/>